<reference evidence="2" key="1">
    <citation type="submission" date="2023-07" db="EMBL/GenBank/DDBJ databases">
        <title>30 novel species of actinomycetes from the DSMZ collection.</title>
        <authorList>
            <person name="Nouioui I."/>
        </authorList>
    </citation>
    <scope>NUCLEOTIDE SEQUENCE [LARGE SCALE GENOMIC DNA]</scope>
    <source>
        <strain evidence="2">DSM 41640</strain>
    </source>
</reference>
<protein>
    <recommendedName>
        <fullName evidence="3">Knr4/Smi1-like domain-containing protein</fullName>
    </recommendedName>
</protein>
<comment type="caution">
    <text evidence="1">The sequence shown here is derived from an EMBL/GenBank/DDBJ whole genome shotgun (WGS) entry which is preliminary data.</text>
</comment>
<dbReference type="Proteomes" id="UP001183824">
    <property type="component" value="Unassembled WGS sequence"/>
</dbReference>
<dbReference type="RefSeq" id="WP_311718199.1">
    <property type="nucleotide sequence ID" value="NZ_JAVREZ010000015.1"/>
</dbReference>
<organism evidence="1 2">
    <name type="scientific">Streptomyces doebereineriae</name>
    <dbReference type="NCBI Taxonomy" id="3075528"/>
    <lineage>
        <taxon>Bacteria</taxon>
        <taxon>Bacillati</taxon>
        <taxon>Actinomycetota</taxon>
        <taxon>Actinomycetes</taxon>
        <taxon>Kitasatosporales</taxon>
        <taxon>Streptomycetaceae</taxon>
        <taxon>Streptomyces</taxon>
    </lineage>
</organism>
<evidence type="ECO:0000313" key="2">
    <source>
        <dbReference type="Proteomes" id="UP001183824"/>
    </source>
</evidence>
<gene>
    <name evidence="1" type="ORF">RNB18_35595</name>
</gene>
<sequence length="171" mass="19238">MPGLDELTRLLGTPSLHAHAPTDWSGTERYVGSSLPSDFKMFLDSYGPGVIADELVVFHPQGRTPLLERMHKIHGTWTEARSQHPADFSYAFHPQPGGLISWGYDYGGDEHFFLPCDHHPDSWKIVTMAHEEGCEVFDGSFSDFVIAFMNRLQVMDETGNIRPAVPSFEPY</sequence>
<dbReference type="Gene3D" id="3.40.1580.10">
    <property type="entry name" value="SMI1/KNR4-like"/>
    <property type="match status" value="1"/>
</dbReference>
<dbReference type="EMBL" id="JAVREZ010000015">
    <property type="protein sequence ID" value="MDT0485426.1"/>
    <property type="molecule type" value="Genomic_DNA"/>
</dbReference>
<dbReference type="SUPFAM" id="SSF160631">
    <property type="entry name" value="SMI1/KNR4-like"/>
    <property type="match status" value="1"/>
</dbReference>
<dbReference type="InterPro" id="IPR037883">
    <property type="entry name" value="Knr4/Smi1-like_sf"/>
</dbReference>
<accession>A0ABU2VIL8</accession>
<name>A0ABU2VIL8_9ACTN</name>
<evidence type="ECO:0000313" key="1">
    <source>
        <dbReference type="EMBL" id="MDT0485426.1"/>
    </source>
</evidence>
<evidence type="ECO:0008006" key="3">
    <source>
        <dbReference type="Google" id="ProtNLM"/>
    </source>
</evidence>
<proteinExistence type="predicted"/>
<keyword evidence="2" id="KW-1185">Reference proteome</keyword>